<keyword evidence="9" id="KW-0325">Glycoprotein</keyword>
<feature type="modified residue" description="2',4',5'-topaquinone" evidence="11">
    <location>
        <position position="240"/>
    </location>
</feature>
<evidence type="ECO:0000256" key="2">
    <source>
        <dbReference type="ARBA" id="ARBA00007983"/>
    </source>
</evidence>
<sequence length="532" mass="59755">MREYLDIDQMIFNRELPQAAGLLHHCCSYKRQGQNLMTMNSAPRGLQSEDRATWFGLYYNISGAGFFLHPIGLELLVDHKALDPACWTIQKVFFQGRYYESLAHLEEQFEAGLVNVVVIADNGTGERVAYEVSVQEALAVYGGNSPAAMLTHYMDGSFGMGKYSTPLTRGVDCPYLVTYVDWHVLLESQAPKTLHDAFCVFEQNQGLPLRRHHSDFHSNYFGSLVETVLVFRSVSTLLNYDYVWDIVLHPSGAIEVKFHATGYISSAFLFGAARRYGNQVGKHTLGTVHTHSAHYKVDLDVGGLENWVWAEDMAFVPTAVPWSPKHQIQRLQVTRKLLETEEQATSPLGGPSPRYLYLASNHSNKWGHPRGYRIQTVNFAGEPLPQNSSMERAFSWARCQLAVTQQKEEEARSNSIYNLNDPWTPTLDFTDFISNETIAGQDLVAWVTAGFLHMPHAEDIPNIVTVENGVGFFLRPYNFFDQDPSIDSADSIYFREDQDAGTCEVNRLACLPQAAACAPHLPAFSHAGFSHN</sequence>
<dbReference type="EMBL" id="JAIQCJ010001902">
    <property type="protein sequence ID" value="KAJ8786852.1"/>
    <property type="molecule type" value="Genomic_DNA"/>
</dbReference>
<name>A0AB34H5X9_ESCRO</name>
<dbReference type="GO" id="GO:0008131">
    <property type="term" value="F:primary methylamine oxidase activity"/>
    <property type="evidence" value="ECO:0007669"/>
    <property type="project" value="InterPro"/>
</dbReference>
<organism evidence="15 16">
    <name type="scientific">Eschrichtius robustus</name>
    <name type="common">California gray whale</name>
    <name type="synonym">Eschrichtius gibbosus</name>
    <dbReference type="NCBI Taxonomy" id="9764"/>
    <lineage>
        <taxon>Eukaryota</taxon>
        <taxon>Metazoa</taxon>
        <taxon>Chordata</taxon>
        <taxon>Craniata</taxon>
        <taxon>Vertebrata</taxon>
        <taxon>Euteleostomi</taxon>
        <taxon>Mammalia</taxon>
        <taxon>Eutheria</taxon>
        <taxon>Laurasiatheria</taxon>
        <taxon>Artiodactyla</taxon>
        <taxon>Whippomorpha</taxon>
        <taxon>Cetacea</taxon>
        <taxon>Mysticeti</taxon>
        <taxon>Eschrichtiidae</taxon>
        <taxon>Eschrichtius</taxon>
    </lineage>
</organism>
<feature type="domain" description="Copper amine oxidase catalytic" evidence="13">
    <location>
        <begin position="122"/>
        <end position="486"/>
    </location>
</feature>
<evidence type="ECO:0000256" key="6">
    <source>
        <dbReference type="ARBA" id="ARBA00023002"/>
    </source>
</evidence>
<feature type="active site" description="Schiff-base intermediate with substrate; via topaquinone" evidence="10">
    <location>
        <position position="240"/>
    </location>
</feature>
<keyword evidence="5" id="KW-0106">Calcium</keyword>
<evidence type="ECO:0000256" key="1">
    <source>
        <dbReference type="ARBA" id="ARBA00001913"/>
    </source>
</evidence>
<dbReference type="InterPro" id="IPR036460">
    <property type="entry name" value="Cu_amine_oxidase_C_sf"/>
</dbReference>
<dbReference type="GO" id="GO:0005783">
    <property type="term" value="C:endoplasmic reticulum"/>
    <property type="evidence" value="ECO:0007669"/>
    <property type="project" value="TreeGrafter"/>
</dbReference>
<dbReference type="Gene3D" id="2.70.98.20">
    <property type="entry name" value="Copper amine oxidase, catalytic domain"/>
    <property type="match status" value="1"/>
</dbReference>
<evidence type="ECO:0000256" key="12">
    <source>
        <dbReference type="RuleBase" id="RU000672"/>
    </source>
</evidence>
<dbReference type="GO" id="GO:0005769">
    <property type="term" value="C:early endosome"/>
    <property type="evidence" value="ECO:0007669"/>
    <property type="project" value="TreeGrafter"/>
</dbReference>
<dbReference type="Proteomes" id="UP001159641">
    <property type="component" value="Unassembled WGS sequence"/>
</dbReference>
<dbReference type="PANTHER" id="PTHR10638:SF23">
    <property type="entry name" value="MEMBRANE PRIMARY AMINE OXIDASE"/>
    <property type="match status" value="1"/>
</dbReference>
<dbReference type="InterPro" id="IPR049948">
    <property type="entry name" value="Cu_Am_ox_TPQ-bd"/>
</dbReference>
<feature type="active site" description="Proton acceptor" evidence="10">
    <location>
        <position position="155"/>
    </location>
</feature>
<dbReference type="PROSITE" id="PS01165">
    <property type="entry name" value="COPPER_AMINE_OXID_2"/>
    <property type="match status" value="1"/>
</dbReference>
<keyword evidence="7 12" id="KW-0186">Copper</keyword>
<feature type="domain" description="Copper amine oxidase N3-terminal" evidence="14">
    <location>
        <begin position="2"/>
        <end position="97"/>
    </location>
</feature>
<evidence type="ECO:0000256" key="10">
    <source>
        <dbReference type="PIRSR" id="PIRSR600269-50"/>
    </source>
</evidence>
<evidence type="ECO:0000313" key="16">
    <source>
        <dbReference type="Proteomes" id="UP001159641"/>
    </source>
</evidence>
<evidence type="ECO:0000256" key="8">
    <source>
        <dbReference type="ARBA" id="ARBA00023157"/>
    </source>
</evidence>
<dbReference type="InterPro" id="IPR049947">
    <property type="entry name" value="Cu_Am_Ox_Cu-bd"/>
</dbReference>
<evidence type="ECO:0000256" key="11">
    <source>
        <dbReference type="PIRSR" id="PIRSR600269-51"/>
    </source>
</evidence>
<reference evidence="15 16" key="1">
    <citation type="submission" date="2022-11" db="EMBL/GenBank/DDBJ databases">
        <title>Whole genome sequence of Eschrichtius robustus ER-17-0199.</title>
        <authorList>
            <person name="Bruniche-Olsen A."/>
            <person name="Black A.N."/>
            <person name="Fields C.J."/>
            <person name="Walden K."/>
            <person name="Dewoody J.A."/>
        </authorList>
    </citation>
    <scope>NUCLEOTIDE SEQUENCE [LARGE SCALE GENOMIC DNA]</scope>
    <source>
        <strain evidence="15">ER-17-0199</strain>
        <tissue evidence="15">Blubber</tissue>
    </source>
</reference>
<dbReference type="PROSITE" id="PS01164">
    <property type="entry name" value="COPPER_AMINE_OXID_1"/>
    <property type="match status" value="1"/>
</dbReference>
<evidence type="ECO:0000256" key="5">
    <source>
        <dbReference type="ARBA" id="ARBA00022837"/>
    </source>
</evidence>
<protein>
    <recommendedName>
        <fullName evidence="12">Amine oxidase</fullName>
        <ecNumber evidence="12">1.4.3.-</ecNumber>
    </recommendedName>
</protein>
<keyword evidence="4 10" id="KW-0801">TPQ</keyword>
<evidence type="ECO:0000256" key="7">
    <source>
        <dbReference type="ARBA" id="ARBA00023008"/>
    </source>
</evidence>
<dbReference type="InterPro" id="IPR015802">
    <property type="entry name" value="Cu_amine_oxidase_N3"/>
</dbReference>
<comment type="cofactor">
    <cofactor evidence="1">
        <name>Ca(2+)</name>
        <dbReference type="ChEBI" id="CHEBI:29108"/>
    </cofactor>
</comment>
<dbReference type="GO" id="GO:0005886">
    <property type="term" value="C:plasma membrane"/>
    <property type="evidence" value="ECO:0007669"/>
    <property type="project" value="TreeGrafter"/>
</dbReference>
<dbReference type="InterPro" id="IPR000269">
    <property type="entry name" value="Cu_amine_oxidase"/>
</dbReference>
<dbReference type="InterPro" id="IPR015798">
    <property type="entry name" value="Cu_amine_oxidase_C"/>
</dbReference>
<dbReference type="PANTHER" id="PTHR10638">
    <property type="entry name" value="COPPER AMINE OXIDASE"/>
    <property type="match status" value="1"/>
</dbReference>
<dbReference type="SUPFAM" id="SSF54416">
    <property type="entry name" value="Amine oxidase N-terminal region"/>
    <property type="match status" value="1"/>
</dbReference>
<dbReference type="GO" id="GO:0009308">
    <property type="term" value="P:amine metabolic process"/>
    <property type="evidence" value="ECO:0007669"/>
    <property type="project" value="UniProtKB-UniRule"/>
</dbReference>
<keyword evidence="6 12" id="KW-0560">Oxidoreductase</keyword>
<keyword evidence="8" id="KW-1015">Disulfide bond</keyword>
<proteinExistence type="inferred from homology"/>
<evidence type="ECO:0000259" key="14">
    <source>
        <dbReference type="Pfam" id="PF02728"/>
    </source>
</evidence>
<comment type="cofactor">
    <cofactor evidence="12">
        <name>Cu cation</name>
        <dbReference type="ChEBI" id="CHEBI:23378"/>
    </cofactor>
    <text evidence="12">Contains 1 topaquinone per subunit.</text>
</comment>
<dbReference type="Gene3D" id="3.10.450.40">
    <property type="match status" value="1"/>
</dbReference>
<dbReference type="GO" id="GO:0005794">
    <property type="term" value="C:Golgi apparatus"/>
    <property type="evidence" value="ECO:0007669"/>
    <property type="project" value="TreeGrafter"/>
</dbReference>
<dbReference type="SUPFAM" id="SSF49998">
    <property type="entry name" value="Amine oxidase catalytic domain"/>
    <property type="match status" value="1"/>
</dbReference>
<evidence type="ECO:0000313" key="15">
    <source>
        <dbReference type="EMBL" id="KAJ8786852.1"/>
    </source>
</evidence>
<dbReference type="FunFam" id="3.10.450.40:FF:000001">
    <property type="entry name" value="Amine oxidase"/>
    <property type="match status" value="1"/>
</dbReference>
<evidence type="ECO:0000256" key="4">
    <source>
        <dbReference type="ARBA" id="ARBA00022772"/>
    </source>
</evidence>
<dbReference type="Pfam" id="PF01179">
    <property type="entry name" value="Cu_amine_oxid"/>
    <property type="match status" value="1"/>
</dbReference>
<comment type="PTM">
    <text evidence="11 12">Topaquinone (TPQ) is generated by copper-dependent autoxidation of a specific tyrosyl residue.</text>
</comment>
<evidence type="ECO:0000256" key="3">
    <source>
        <dbReference type="ARBA" id="ARBA00022723"/>
    </source>
</evidence>
<keyword evidence="3 12" id="KW-0479">Metal-binding</keyword>
<dbReference type="GO" id="GO:0005507">
    <property type="term" value="F:copper ion binding"/>
    <property type="evidence" value="ECO:0007669"/>
    <property type="project" value="InterPro"/>
</dbReference>
<gene>
    <name evidence="15" type="ORF">J1605_023284</name>
</gene>
<dbReference type="PRINTS" id="PR00766">
    <property type="entry name" value="CUDAOXIDASE"/>
</dbReference>
<dbReference type="EC" id="1.4.3.-" evidence="12"/>
<dbReference type="AlphaFoldDB" id="A0AB34H5X9"/>
<accession>A0AB34H5X9</accession>
<dbReference type="Pfam" id="PF02728">
    <property type="entry name" value="Cu_amine_oxidN3"/>
    <property type="match status" value="1"/>
</dbReference>
<evidence type="ECO:0000256" key="9">
    <source>
        <dbReference type="ARBA" id="ARBA00023180"/>
    </source>
</evidence>
<dbReference type="GO" id="GO:0046677">
    <property type="term" value="P:response to antibiotic"/>
    <property type="evidence" value="ECO:0007669"/>
    <property type="project" value="TreeGrafter"/>
</dbReference>
<comment type="caution">
    <text evidence="15">The sequence shown here is derived from an EMBL/GenBank/DDBJ whole genome shotgun (WGS) entry which is preliminary data.</text>
</comment>
<dbReference type="GO" id="GO:0048038">
    <property type="term" value="F:quinone binding"/>
    <property type="evidence" value="ECO:0007669"/>
    <property type="project" value="InterPro"/>
</dbReference>
<evidence type="ECO:0000259" key="13">
    <source>
        <dbReference type="Pfam" id="PF01179"/>
    </source>
</evidence>
<dbReference type="InterPro" id="IPR016182">
    <property type="entry name" value="Cu_amine_oxidase_N-reg"/>
</dbReference>
<keyword evidence="16" id="KW-1185">Reference proteome</keyword>
<comment type="similarity">
    <text evidence="2 12">Belongs to the copper/topaquinone oxidase family.</text>
</comment>